<feature type="domain" description="Myosin N-terminal SH3-like" evidence="17">
    <location>
        <begin position="461"/>
        <end position="509"/>
    </location>
</feature>
<dbReference type="InterPro" id="IPR022775">
    <property type="entry name" value="AP_mu_sigma_su"/>
</dbReference>
<feature type="domain" description="Myosin motor" evidence="16">
    <location>
        <begin position="513"/>
        <end position="1241"/>
    </location>
</feature>
<dbReference type="PROSITE" id="PS51072">
    <property type="entry name" value="MHD"/>
    <property type="match status" value="1"/>
</dbReference>
<name>A0A4T0I9D7_WALIC</name>
<dbReference type="GO" id="GO:0007015">
    <property type="term" value="P:actin filament organization"/>
    <property type="evidence" value="ECO:0007669"/>
    <property type="project" value="TreeGrafter"/>
</dbReference>
<feature type="region of interest" description="Disordered" evidence="14">
    <location>
        <begin position="2002"/>
        <end position="2051"/>
    </location>
</feature>
<evidence type="ECO:0000256" key="1">
    <source>
        <dbReference type="ARBA" id="ARBA00004308"/>
    </source>
</evidence>
<evidence type="ECO:0000256" key="10">
    <source>
        <dbReference type="ARBA" id="ARBA00023175"/>
    </source>
</evidence>
<dbReference type="PROSITE" id="PS51456">
    <property type="entry name" value="MYOSIN_MOTOR"/>
    <property type="match status" value="1"/>
</dbReference>
<dbReference type="InterPro" id="IPR036168">
    <property type="entry name" value="AP2_Mu_C_sf"/>
</dbReference>
<dbReference type="GO" id="GO:0006886">
    <property type="term" value="P:intracellular protein transport"/>
    <property type="evidence" value="ECO:0007669"/>
    <property type="project" value="InterPro"/>
</dbReference>
<dbReference type="InterPro" id="IPR036961">
    <property type="entry name" value="Kinesin_motor_dom_sf"/>
</dbReference>
<reference evidence="18 19" key="1">
    <citation type="submission" date="2019-03" db="EMBL/GenBank/DDBJ databases">
        <title>Sequencing 23 genomes of Wallemia ichthyophaga.</title>
        <authorList>
            <person name="Gostincar C."/>
        </authorList>
    </citation>
    <scope>NUCLEOTIDE SEQUENCE [LARGE SCALE GENOMIC DNA]</scope>
    <source>
        <strain evidence="18 19">EXF-8621</strain>
    </source>
</reference>
<evidence type="ECO:0000256" key="11">
    <source>
        <dbReference type="ARBA" id="ARBA00023203"/>
    </source>
</evidence>
<proteinExistence type="inferred from homology"/>
<dbReference type="SUPFAM" id="SSF64356">
    <property type="entry name" value="SNARE-like"/>
    <property type="match status" value="1"/>
</dbReference>
<feature type="coiled-coil region" evidence="13">
    <location>
        <begin position="1929"/>
        <end position="1981"/>
    </location>
</feature>
<dbReference type="Pfam" id="PF02736">
    <property type="entry name" value="Myosin_N"/>
    <property type="match status" value="1"/>
</dbReference>
<dbReference type="CDD" id="cd01377">
    <property type="entry name" value="MYSc_class_II"/>
    <property type="match status" value="1"/>
</dbReference>
<dbReference type="GO" id="GO:0000146">
    <property type="term" value="F:microfilament motor activity"/>
    <property type="evidence" value="ECO:0007669"/>
    <property type="project" value="TreeGrafter"/>
</dbReference>
<dbReference type="Gene3D" id="2.60.40.1170">
    <property type="entry name" value="Mu homology domain, subdomain B"/>
    <property type="match status" value="2"/>
</dbReference>
<dbReference type="PROSITE" id="PS50096">
    <property type="entry name" value="IQ"/>
    <property type="match status" value="1"/>
</dbReference>
<keyword evidence="4 12" id="KW-0547">Nucleotide-binding</keyword>
<feature type="domain" description="MHD" evidence="15">
    <location>
        <begin position="167"/>
        <end position="421"/>
    </location>
</feature>
<dbReference type="Pfam" id="PF01217">
    <property type="entry name" value="Clat_adaptor_s"/>
    <property type="match status" value="1"/>
</dbReference>
<feature type="compositionally biased region" description="Low complexity" evidence="14">
    <location>
        <begin position="2024"/>
        <end position="2033"/>
    </location>
</feature>
<feature type="coiled-coil region" evidence="13">
    <location>
        <begin position="1305"/>
        <end position="1339"/>
    </location>
</feature>
<dbReference type="PANTHER" id="PTHR13140:SF857">
    <property type="entry name" value="MYOSIN-11"/>
    <property type="match status" value="1"/>
</dbReference>
<evidence type="ECO:0008006" key="20">
    <source>
        <dbReference type="Google" id="ProtNLM"/>
    </source>
</evidence>
<evidence type="ECO:0000259" key="17">
    <source>
        <dbReference type="PROSITE" id="PS51844"/>
    </source>
</evidence>
<feature type="coiled-coil region" evidence="13">
    <location>
        <begin position="1375"/>
        <end position="1423"/>
    </location>
</feature>
<dbReference type="FunFam" id="3.30.450.60:FF:000002">
    <property type="entry name" value="AP-2 complex subunit mu, putative"/>
    <property type="match status" value="1"/>
</dbReference>
<dbReference type="SMART" id="SM00242">
    <property type="entry name" value="MYSc"/>
    <property type="match status" value="1"/>
</dbReference>
<dbReference type="InterPro" id="IPR004009">
    <property type="entry name" value="SH3_Myosin"/>
</dbReference>
<comment type="subcellular location">
    <subcellularLocation>
        <location evidence="1">Endomembrane system</location>
    </subcellularLocation>
</comment>
<feature type="compositionally biased region" description="Polar residues" evidence="14">
    <location>
        <begin position="652"/>
        <end position="674"/>
    </location>
</feature>
<dbReference type="GO" id="GO:0016192">
    <property type="term" value="P:vesicle-mediated transport"/>
    <property type="evidence" value="ECO:0007669"/>
    <property type="project" value="InterPro"/>
</dbReference>
<evidence type="ECO:0000256" key="14">
    <source>
        <dbReference type="SAM" id="MobiDB-lite"/>
    </source>
</evidence>
<dbReference type="GO" id="GO:0030131">
    <property type="term" value="C:clathrin adaptor complex"/>
    <property type="evidence" value="ECO:0007669"/>
    <property type="project" value="InterPro"/>
</dbReference>
<keyword evidence="11 12" id="KW-0009">Actin-binding</keyword>
<dbReference type="CDD" id="cd14835">
    <property type="entry name" value="AP1_Mu_N"/>
    <property type="match status" value="1"/>
</dbReference>
<feature type="compositionally biased region" description="Pro residues" evidence="14">
    <location>
        <begin position="2014"/>
        <end position="2023"/>
    </location>
</feature>
<dbReference type="Gene3D" id="3.30.450.60">
    <property type="match status" value="1"/>
</dbReference>
<dbReference type="PROSITE" id="PS00991">
    <property type="entry name" value="CLAT_ADAPTOR_M_2"/>
    <property type="match status" value="1"/>
</dbReference>
<feature type="compositionally biased region" description="Low complexity" evidence="14">
    <location>
        <begin position="638"/>
        <end position="651"/>
    </location>
</feature>
<organism evidence="18 19">
    <name type="scientific">Wallemia ichthyophaga</name>
    <dbReference type="NCBI Taxonomy" id="245174"/>
    <lineage>
        <taxon>Eukaryota</taxon>
        <taxon>Fungi</taxon>
        <taxon>Dikarya</taxon>
        <taxon>Basidiomycota</taxon>
        <taxon>Wallemiomycotina</taxon>
        <taxon>Wallemiomycetes</taxon>
        <taxon>Wallemiales</taxon>
        <taxon>Wallemiaceae</taxon>
        <taxon>Wallemia</taxon>
    </lineage>
</organism>
<dbReference type="Gene3D" id="3.40.850.10">
    <property type="entry name" value="Kinesin motor domain"/>
    <property type="match status" value="1"/>
</dbReference>
<evidence type="ECO:0000256" key="4">
    <source>
        <dbReference type="ARBA" id="ARBA00022741"/>
    </source>
</evidence>
<dbReference type="InterPro" id="IPR027417">
    <property type="entry name" value="P-loop_NTPase"/>
</dbReference>
<evidence type="ECO:0000259" key="15">
    <source>
        <dbReference type="PROSITE" id="PS51072"/>
    </source>
</evidence>
<keyword evidence="3" id="KW-0813">Transport</keyword>
<dbReference type="InterPro" id="IPR018240">
    <property type="entry name" value="Clathrin_mu_CS"/>
</dbReference>
<dbReference type="CDD" id="cd09250">
    <property type="entry name" value="AP-1_Mu1_Cterm"/>
    <property type="match status" value="1"/>
</dbReference>
<keyword evidence="7 13" id="KW-0175">Coiled coil</keyword>
<dbReference type="PROSITE" id="PS51844">
    <property type="entry name" value="SH3_LIKE"/>
    <property type="match status" value="1"/>
</dbReference>
<dbReference type="InterPro" id="IPR008989">
    <property type="entry name" value="Myosin_S1_N"/>
</dbReference>
<evidence type="ECO:0000256" key="7">
    <source>
        <dbReference type="ARBA" id="ARBA00023054"/>
    </source>
</evidence>
<evidence type="ECO:0000256" key="6">
    <source>
        <dbReference type="ARBA" id="ARBA00022927"/>
    </source>
</evidence>
<dbReference type="GO" id="GO:0016459">
    <property type="term" value="C:myosin complex"/>
    <property type="evidence" value="ECO:0007669"/>
    <property type="project" value="UniProtKB-KW"/>
</dbReference>
<dbReference type="Gene3D" id="4.10.270.10">
    <property type="entry name" value="Myosin, subunit A"/>
    <property type="match status" value="1"/>
</dbReference>
<dbReference type="PRINTS" id="PR00314">
    <property type="entry name" value="CLATHRINADPT"/>
</dbReference>
<dbReference type="Gene3D" id="1.20.120.720">
    <property type="entry name" value="Myosin VI head, motor domain, U50 subdomain"/>
    <property type="match status" value="1"/>
</dbReference>
<dbReference type="InterPro" id="IPR001609">
    <property type="entry name" value="Myosin_head_motor_dom-like"/>
</dbReference>
<feature type="binding site" evidence="12">
    <location>
        <begin position="606"/>
        <end position="613"/>
    </location>
    <ligand>
        <name>ATP</name>
        <dbReference type="ChEBI" id="CHEBI:30616"/>
    </ligand>
</feature>
<dbReference type="Proteomes" id="UP000306954">
    <property type="component" value="Unassembled WGS sequence"/>
</dbReference>
<feature type="coiled-coil region" evidence="13">
    <location>
        <begin position="1515"/>
        <end position="1847"/>
    </location>
</feature>
<evidence type="ECO:0000256" key="2">
    <source>
        <dbReference type="ARBA" id="ARBA00008314"/>
    </source>
</evidence>
<dbReference type="Pfam" id="PF00928">
    <property type="entry name" value="Adap_comp_sub"/>
    <property type="match status" value="1"/>
</dbReference>
<keyword evidence="5 12" id="KW-0067">ATP-binding</keyword>
<dbReference type="Gene3D" id="3.30.70.1590">
    <property type="match status" value="1"/>
</dbReference>
<dbReference type="Gene3D" id="2.30.30.360">
    <property type="entry name" value="Myosin S1 fragment, N-terminal"/>
    <property type="match status" value="1"/>
</dbReference>
<evidence type="ECO:0000256" key="8">
    <source>
        <dbReference type="ARBA" id="ARBA00023123"/>
    </source>
</evidence>
<accession>A0A4T0I9D7</accession>
<dbReference type="PROSITE" id="PS00990">
    <property type="entry name" value="CLAT_ADAPTOR_M_1"/>
    <property type="match status" value="1"/>
</dbReference>
<evidence type="ECO:0000259" key="16">
    <source>
        <dbReference type="PROSITE" id="PS51456"/>
    </source>
</evidence>
<evidence type="ECO:0000256" key="3">
    <source>
        <dbReference type="ARBA" id="ARBA00022448"/>
    </source>
</evidence>
<dbReference type="Pfam" id="PF00063">
    <property type="entry name" value="Myosin_head"/>
    <property type="match status" value="1"/>
</dbReference>
<keyword evidence="9" id="KW-0472">Membrane</keyword>
<feature type="region of interest" description="Disordered" evidence="14">
    <location>
        <begin position="633"/>
        <end position="674"/>
    </location>
</feature>
<dbReference type="GO" id="GO:0012505">
    <property type="term" value="C:endomembrane system"/>
    <property type="evidence" value="ECO:0007669"/>
    <property type="project" value="UniProtKB-SubCell"/>
</dbReference>
<dbReference type="GO" id="GO:0005524">
    <property type="term" value="F:ATP binding"/>
    <property type="evidence" value="ECO:0007669"/>
    <property type="project" value="UniProtKB-UniRule"/>
</dbReference>
<evidence type="ECO:0000256" key="9">
    <source>
        <dbReference type="ARBA" id="ARBA00023136"/>
    </source>
</evidence>
<protein>
    <recommendedName>
        <fullName evidence="20">Myosin type-2 heavy chain 1</fullName>
    </recommendedName>
</protein>
<sequence>MASLIAILDLKGKSLIQRSYKDDIPASTVDRFMPIVLDMEEDLQTVTPCFTKDGVNYMHIRYSNLYILALSKNNSNAAEIILFLHKLASVFTEYFKELEEESIRDNFVIIYELFDEMMDYGHPQTTESKILQEYITQESYKLESQARPPMAVTNAVSWRSEGIRYRKNEVFLDVVESVNMLVNASGNVIRSEILGAVKMKCFLTGMPELRLGLNDKVMFETTGRTNRGKSIEMEDVKFHQCVRLSRFENDRTISFIPPDGEFELMSYRLSTSVKPLVWAEASIEYHSGSRVEYTVKVKANFKKRSSANNVEILIPVPDDADTPKFRSATGSVSYAPDQSCFIWKIKQLAGGKEFLLRAEFGLPSVKGDDIQSKRPILVKFEIPYFTVSGIQVRYLKIVEKSGYQALPWVRYLTNDGDYALRTNVDRTNNEISQNEMQRSPLKPKFNREISLADAAANAEFAEKKRVWVPDHKEGYLSGWVAKENGEEWDVVCNSETRTMRSDLLSPQNPPRFDKVSDIAELTFLNEASVVHNLRSRYGSDLIYTYSGLFLVAVNPYRDLPIYTDAHVQAYRNKRREDNAPHIFAVTDRAWNDMMAERENQSVLITGESGAGKTENTKKVIQYLASIASNSAGRVDSLSRSTQPRTPSRTPTAFSTPVSVPNSPSLGQSITPSSSMTSLGTLERQILQANPILESFGNAQTVRNNNSSRFGKFVRIEFSTKGQIAGAHIDWYLLEKSRVSSRSNQERSFHVFYHFLNGADQDLLDALQIPSADINHYNYLSKTRKQVDGIDDEKEWDMLIGALDVLGFDKEEQLNLFRVVGAILHLGNIDIKGDRSGQARIEDKDALERLSLVLGLSSSKELEQSIINPRVMAGKETVIQSRSESQAKAEVASLAKTIYEKNFSKLIEKVNTVLDRATESNTFIGVLDIAGFEIFKKNSFEQLCINYTNECLQQYFNHHMFVLEQEEYQREGIEWNFVNFGLDLQPTINLIESVSPIGILSCLDEECIMPKANDQTFTQKLTSLCMNRDDGSKLKFSKSKFGDEGFIVQHYAGKVEYDTEAWLEKNKDPINDHLTKVLSNSSDAYIADLFSEYTPDDRKASRGGKGGAFRTVAQRHKEQLNALMRQLNSTEPHFVRCILPNSIKKPGRIEVNLVLDQLRCNGVLEGIRIARLGYPNRLPFSEFRSRYGVLTPNVLSVHYMDARKVCQRMLESLELDSELYRIGNSKIFFKSGVLAEMEERRDNILYDLFTSIQASSRGFITRRIIHKLRNKANAALIINRNAELSNNLSQWAWWRVFNKVRPLLTATRSEEEIRKREDQLQSMQRRLEFIEKDQQANNSEQRRIQKLLMSTQTALETERDQSLQNSHLIERFQTREVEMSEEIDNHRAFIKDLENQLEKALNGMKEAESRHQDLRSDFDIASTEILRLESTVADNSKMKELANDYEHRLAVTSSERDKFGRELQALRSKLTETLHQLQEFEEKSTRFDDISLRFQEVESELADVVLQFKHSKSTRDDELEEMREQLTQSIEDAETSRSEIESLKKRALDAESYEDNYKRLKQDYDEEVQRAVEAETYKVNYERLQQDYDEVVKRALHAEAYKDSYERLKQDYDEEVQRAVEAETYKVNYERLQQDYDEVVERALHAEAHKDNYERLKQDYDEEVLQHDALRQGTVEKNNDIKLLQSQLQQSENKSERIKSEFESFRRLQSEYDSTLRQLHQSEEKNQRIMNEFESILAVQTEFESTLRQSQQDNDQLQRALQLSHKKQNDYEDACLDLEKERDELRIERDNIRQSNEVLTYDIKSVEDRRSQESKSRKVDMNNLKEVISDLETKLSVMKDDLLASQQEVDLLSRSRSDKTVIEHVHVLEEAKRVTDRQLRESRMEITNMSTQMKSAEKIKSRLTPEQLTELEIRLRTPTDKRLLELEQIIKIKEKDCENVYKKLEEARNVIEVEKRRYQRDLKMQEEDNRRLEEDIEVLRARSRTMSSGLDRDSALRASNRSLHGNHHSQSISSMPPPPTPPISYTPYSSKPTPELGKRYSFESARASFNKM</sequence>
<dbReference type="SUPFAM" id="SSF49447">
    <property type="entry name" value="Second domain of Mu2 adaptin subunit (ap50) of ap2 adaptor"/>
    <property type="match status" value="1"/>
</dbReference>
<dbReference type="SUPFAM" id="SSF52540">
    <property type="entry name" value="P-loop containing nucleoside triphosphate hydrolases"/>
    <property type="match status" value="1"/>
</dbReference>
<dbReference type="FunFam" id="3.40.850.10:FF:000101">
    <property type="entry name" value="Slow myosin heavy chain 2"/>
    <property type="match status" value="1"/>
</dbReference>
<keyword evidence="10 12" id="KW-0505">Motor protein</keyword>
<feature type="region of interest" description="Actin-binding" evidence="12">
    <location>
        <begin position="1119"/>
        <end position="1141"/>
    </location>
</feature>
<comment type="similarity">
    <text evidence="2 12">Belongs to the TRAFAC class myosin-kinesin ATPase superfamily. Myosin family.</text>
</comment>
<dbReference type="Gene3D" id="1.10.10.820">
    <property type="match status" value="1"/>
</dbReference>
<comment type="caution">
    <text evidence="18">The sequence shown here is derived from an EMBL/GenBank/DDBJ whole genome shotgun (WGS) entry which is preliminary data.</text>
</comment>
<dbReference type="SUPFAM" id="SSF50084">
    <property type="entry name" value="Myosin S1 fragment, N-terminal domain"/>
    <property type="match status" value="1"/>
</dbReference>
<dbReference type="InterPro" id="IPR001392">
    <property type="entry name" value="Clathrin_mu"/>
</dbReference>
<evidence type="ECO:0000313" key="18">
    <source>
        <dbReference type="EMBL" id="TIB16724.1"/>
    </source>
</evidence>
<dbReference type="GO" id="GO:0051015">
    <property type="term" value="F:actin filament binding"/>
    <property type="evidence" value="ECO:0007669"/>
    <property type="project" value="InterPro"/>
</dbReference>
<evidence type="ECO:0000256" key="13">
    <source>
        <dbReference type="SAM" id="Coils"/>
    </source>
</evidence>
<dbReference type="InterPro" id="IPR028565">
    <property type="entry name" value="MHD"/>
</dbReference>
<dbReference type="PANTHER" id="PTHR13140">
    <property type="entry name" value="MYOSIN"/>
    <property type="match status" value="1"/>
</dbReference>
<dbReference type="EMBL" id="SPOF01000003">
    <property type="protein sequence ID" value="TIB16724.1"/>
    <property type="molecule type" value="Genomic_DNA"/>
</dbReference>
<evidence type="ECO:0000313" key="19">
    <source>
        <dbReference type="Proteomes" id="UP000306954"/>
    </source>
</evidence>
<dbReference type="Gene3D" id="1.20.58.530">
    <property type="match status" value="1"/>
</dbReference>
<evidence type="ECO:0000256" key="5">
    <source>
        <dbReference type="ARBA" id="ARBA00022840"/>
    </source>
</evidence>
<dbReference type="InterPro" id="IPR011012">
    <property type="entry name" value="Longin-like_dom_sf"/>
</dbReference>
<evidence type="ECO:0000256" key="12">
    <source>
        <dbReference type="PROSITE-ProRule" id="PRU00782"/>
    </source>
</evidence>
<keyword evidence="6" id="KW-0653">Protein transport</keyword>
<gene>
    <name evidence="18" type="ORF">E3P90_00395</name>
</gene>
<keyword evidence="8 12" id="KW-0518">Myosin</keyword>